<dbReference type="NCBIfam" id="TIGR01567">
    <property type="entry name" value="S_layer_rel_Mac"/>
    <property type="match status" value="2"/>
</dbReference>
<evidence type="ECO:0000259" key="1">
    <source>
        <dbReference type="Pfam" id="PF07752"/>
    </source>
</evidence>
<comment type="caution">
    <text evidence="2">The sequence shown here is derived from an EMBL/GenBank/DDBJ whole genome shotgun (WGS) entry which is preliminary data.</text>
</comment>
<feature type="domain" description="S-layer family duplication" evidence="1">
    <location>
        <begin position="37"/>
        <end position="294"/>
    </location>
</feature>
<dbReference type="AlphaFoldDB" id="A0A101IFP8"/>
<dbReference type="EMBL" id="LGHB01000059">
    <property type="protein sequence ID" value="KUK94138.1"/>
    <property type="molecule type" value="Genomic_DNA"/>
</dbReference>
<accession>A0A101IFP8</accession>
<dbReference type="InterPro" id="IPR006457">
    <property type="entry name" value="S_layer-rel_Mac"/>
</dbReference>
<dbReference type="PATRIC" id="fig|301375.6.peg.763"/>
<gene>
    <name evidence="2" type="ORF">XE07_2227</name>
</gene>
<dbReference type="Gene3D" id="2.60.98.40">
    <property type="match status" value="2"/>
</dbReference>
<name>A0A101IFP8_9EURY</name>
<feature type="domain" description="S-layer family duplication" evidence="1">
    <location>
        <begin position="339"/>
        <end position="597"/>
    </location>
</feature>
<dbReference type="Proteomes" id="UP000053961">
    <property type="component" value="Unassembled WGS sequence"/>
</dbReference>
<organism evidence="2 3">
    <name type="scientific">Methanothrix harundinacea</name>
    <dbReference type="NCBI Taxonomy" id="301375"/>
    <lineage>
        <taxon>Archaea</taxon>
        <taxon>Methanobacteriati</taxon>
        <taxon>Methanobacteriota</taxon>
        <taxon>Stenosarchaea group</taxon>
        <taxon>Methanomicrobia</taxon>
        <taxon>Methanotrichales</taxon>
        <taxon>Methanotrichaceae</taxon>
        <taxon>Methanothrix</taxon>
    </lineage>
</organism>
<evidence type="ECO:0000313" key="2">
    <source>
        <dbReference type="EMBL" id="KUK94138.1"/>
    </source>
</evidence>
<dbReference type="Gene3D" id="2.60.40.4190">
    <property type="match status" value="2"/>
</dbReference>
<sequence length="630" mass="70543">MKTALEVVLFGVTFLAAISAAGSAFEIRGPVAEVFDGATYSWGSQDFPGFFYDLDDDLGDERLTLSITCGVIEGSGAVYTCRAQEEMIEFSGWGSRWTIGFLGEKYFAGYSGGHLFEESEREVLFRDERIAEVLVDDDEETTIHRDVPLRLREGYKLVVEEVDPKGEKVSLVLFRDGVRVDSAVVEPSNERATLADATYLYKRPVGGKDVVFMAVHFKNAFLRGEDYLVTVDGLWQISEDLISIKEGDEWDEMIVSDLDLDEMTITMTSEDRTISFTRGRSRHLMGDIGIRTADQDEVNNSINATTGRPEDPLRFWIYREVEDPGIRELRGRIGEVIDGSTWTWNSTNFAGFYYDLDEGLGDESLILKIPGDRLEEGAGAAYVARAQRKGMEFEEWGDQWTISFLGEAHFAGYASGLLKDESESSNMLAEEQLIKVLIDDDRRETFDTDSPLGLEDGYKLALESVDEKGRKVSLALFKDGVRMDSQVLEPSKSGADLLDETYVYKRRVGGAEDLVVIAVHFRSAFATGDDGFAEVDGVWQISDGASSVEEGDDHGDMTVQEVDPRNMTITMASEDEIFLKPADDLPLLGDIRIRTRDQEVNNSINISTGQPENPLRFYVYREVFFPEQEL</sequence>
<protein>
    <submittedName>
        <fullName evidence="2">S-layer-related duplication domain protein</fullName>
    </submittedName>
</protein>
<evidence type="ECO:0000313" key="3">
    <source>
        <dbReference type="Proteomes" id="UP000053961"/>
    </source>
</evidence>
<proteinExistence type="predicted"/>
<reference evidence="3" key="1">
    <citation type="journal article" date="2015" name="MBio">
        <title>Genome-Resolved Metagenomic Analysis Reveals Roles for Candidate Phyla and Other Microbial Community Members in Biogeochemical Transformations in Oil Reservoirs.</title>
        <authorList>
            <person name="Hu P."/>
            <person name="Tom L."/>
            <person name="Singh A."/>
            <person name="Thomas B.C."/>
            <person name="Baker B.J."/>
            <person name="Piceno Y.M."/>
            <person name="Andersen G.L."/>
            <person name="Banfield J.F."/>
        </authorList>
    </citation>
    <scope>NUCLEOTIDE SEQUENCE [LARGE SCALE GENOMIC DNA]</scope>
</reference>
<dbReference type="Pfam" id="PF07752">
    <property type="entry name" value="S-layer"/>
    <property type="match status" value="2"/>
</dbReference>